<dbReference type="InterPro" id="IPR006114">
    <property type="entry name" value="6PGDH_C"/>
</dbReference>
<evidence type="ECO:0000256" key="2">
    <source>
        <dbReference type="ARBA" id="ARBA00008419"/>
    </source>
</evidence>
<dbReference type="InterPro" id="IPR036291">
    <property type="entry name" value="NAD(P)-bd_dom_sf"/>
</dbReference>
<dbReference type="EnsemblBacteria" id="AAC06739">
    <property type="protein sequence ID" value="AAC06739"/>
    <property type="gene ID" value="aq_498"/>
</dbReference>
<dbReference type="SMART" id="SM01350">
    <property type="entry name" value="6PGD"/>
    <property type="match status" value="1"/>
</dbReference>
<dbReference type="InterPro" id="IPR008927">
    <property type="entry name" value="6-PGluconate_DH-like_C_sf"/>
</dbReference>
<proteinExistence type="inferred from homology"/>
<dbReference type="InParanoid" id="O66788"/>
<dbReference type="OrthoDB" id="9804542at2"/>
<dbReference type="EMBL" id="AE000657">
    <property type="protein sequence ID" value="AAC06739.1"/>
    <property type="molecule type" value="Genomic_DNA"/>
</dbReference>
<dbReference type="PROSITE" id="PS00461">
    <property type="entry name" value="6PGD"/>
    <property type="match status" value="1"/>
</dbReference>
<dbReference type="eggNOG" id="COG1023">
    <property type="taxonomic scope" value="Bacteria"/>
</dbReference>
<dbReference type="AlphaFoldDB" id="O66788"/>
<organism evidence="6 7">
    <name type="scientific">Aquifex aeolicus (strain VF5)</name>
    <dbReference type="NCBI Taxonomy" id="224324"/>
    <lineage>
        <taxon>Bacteria</taxon>
        <taxon>Pseudomonadati</taxon>
        <taxon>Aquificota</taxon>
        <taxon>Aquificia</taxon>
        <taxon>Aquificales</taxon>
        <taxon>Aquificaceae</taxon>
        <taxon>Aquifex</taxon>
    </lineage>
</organism>
<comment type="similarity">
    <text evidence="2">Belongs to the 6-phosphogluconate dehydrogenase family.</text>
</comment>
<dbReference type="Pfam" id="PF00393">
    <property type="entry name" value="6PGD"/>
    <property type="match status" value="1"/>
</dbReference>
<dbReference type="STRING" id="224324.aq_498"/>
<dbReference type="Pfam" id="PF03446">
    <property type="entry name" value="NAD_binding_2"/>
    <property type="match status" value="1"/>
</dbReference>
<sequence>MKTLFLIGLGRMGSALAYRLKNRGWEIYGYSRTQTTRERAKKDLGIKVLNSYENLKNFPSPKTVWLMVPHTAVDEVLQNLKPFLNKGDTVIDGGNSYYKDSQRRYRELKEVDVNFLDVGVSGGILGKDTGFSFMIGGDEEVFKKHEKLFKDLAYEEKGYAYLGSSGAGHFAKMVHNGIEYGIMEAIAEGFELLKKSPFDYDLREVARVYSQGSVIRSFLIDLLVKAFEDFGDLEDVEGYVEDSGEGRWCVKESVELGAPIPVIAQSFYERFSSREKDLFKNKVLAVLRYEFGRHRVKKKD</sequence>
<dbReference type="PATRIC" id="fig|224324.8.peg.409"/>
<feature type="domain" description="6-phosphogluconate dehydrogenase C-terminal" evidence="5">
    <location>
        <begin position="168"/>
        <end position="299"/>
    </location>
</feature>
<reference evidence="6 7" key="1">
    <citation type="journal article" date="1998" name="Nature">
        <title>The complete genome of the hyperthermophilic bacterium Aquifex aeolicus.</title>
        <authorList>
            <person name="Deckert G."/>
            <person name="Warren P.V."/>
            <person name="Gaasterland T."/>
            <person name="Young W.G."/>
            <person name="Lenox A.L."/>
            <person name="Graham D.E."/>
            <person name="Overbeek R."/>
            <person name="Snead M.A."/>
            <person name="Keller M."/>
            <person name="Aujay M."/>
            <person name="Huber R."/>
            <person name="Feldman R.A."/>
            <person name="Short J.M."/>
            <person name="Olson G.J."/>
            <person name="Swanson R.V."/>
        </authorList>
    </citation>
    <scope>NUCLEOTIDE SEQUENCE [LARGE SCALE GENOMIC DNA]</scope>
    <source>
        <strain evidence="6 7">VF5</strain>
    </source>
</reference>
<dbReference type="SUPFAM" id="SSF51735">
    <property type="entry name" value="NAD(P)-binding Rossmann-fold domains"/>
    <property type="match status" value="1"/>
</dbReference>
<dbReference type="InterPro" id="IPR006115">
    <property type="entry name" value="6PGDH_NADP-bd"/>
</dbReference>
<dbReference type="Gene3D" id="3.40.50.720">
    <property type="entry name" value="NAD(P)-binding Rossmann-like Domain"/>
    <property type="match status" value="1"/>
</dbReference>
<dbReference type="InterPro" id="IPR006184">
    <property type="entry name" value="6PGdom_BS"/>
</dbReference>
<dbReference type="SUPFAM" id="SSF48179">
    <property type="entry name" value="6-phosphogluconate dehydrogenase C-terminal domain-like"/>
    <property type="match status" value="1"/>
</dbReference>
<dbReference type="PANTHER" id="PTHR11811">
    <property type="entry name" value="6-PHOSPHOGLUCONATE DEHYDROGENASE"/>
    <property type="match status" value="1"/>
</dbReference>
<keyword evidence="4" id="KW-0311">Gluconate utilization</keyword>
<accession>O66788</accession>
<evidence type="ECO:0000313" key="6">
    <source>
        <dbReference type="EMBL" id="AAC06739.1"/>
    </source>
</evidence>
<dbReference type="HOGENOM" id="CLU_024540_0_0_0"/>
<dbReference type="KEGG" id="aae:aq_498"/>
<dbReference type="NCBIfam" id="TIGR00872">
    <property type="entry name" value="gnd_rel"/>
    <property type="match status" value="1"/>
</dbReference>
<dbReference type="NCBIfam" id="NF007161">
    <property type="entry name" value="PRK09599.1"/>
    <property type="match status" value="1"/>
</dbReference>
<evidence type="ECO:0000313" key="7">
    <source>
        <dbReference type="Proteomes" id="UP000000798"/>
    </source>
</evidence>
<keyword evidence="3" id="KW-0560">Oxidoreductase</keyword>
<evidence type="ECO:0000259" key="5">
    <source>
        <dbReference type="SMART" id="SM01350"/>
    </source>
</evidence>
<keyword evidence="7" id="KW-1185">Reference proteome</keyword>
<dbReference type="FunCoup" id="O66788">
    <property type="interactions" value="372"/>
</dbReference>
<dbReference type="PIR" id="H70344">
    <property type="entry name" value="H70344"/>
</dbReference>
<protein>
    <submittedName>
        <fullName evidence="6">6-phosphogluconate dehydrogenase</fullName>
    </submittedName>
</protein>
<gene>
    <name evidence="6" type="primary">gnd</name>
    <name evidence="6" type="ordered locus">aq_498</name>
</gene>
<dbReference type="Gene3D" id="1.10.1040.10">
    <property type="entry name" value="N-(1-d-carboxylethyl)-l-norvaline Dehydrogenase, domain 2"/>
    <property type="match status" value="1"/>
</dbReference>
<dbReference type="GO" id="GO:0004616">
    <property type="term" value="F:phosphogluconate dehydrogenase (decarboxylating) activity"/>
    <property type="evidence" value="ECO:0007669"/>
    <property type="project" value="InterPro"/>
</dbReference>
<dbReference type="GO" id="GO:0019521">
    <property type="term" value="P:D-gluconate metabolic process"/>
    <property type="evidence" value="ECO:0007669"/>
    <property type="project" value="UniProtKB-KW"/>
</dbReference>
<dbReference type="RefSeq" id="WP_010880286.1">
    <property type="nucleotide sequence ID" value="NC_000918.1"/>
</dbReference>
<dbReference type="Proteomes" id="UP000000798">
    <property type="component" value="Chromosome"/>
</dbReference>
<evidence type="ECO:0000256" key="4">
    <source>
        <dbReference type="ARBA" id="ARBA00023064"/>
    </source>
</evidence>
<comment type="pathway">
    <text evidence="1">Carbohydrate degradation; pentose phosphate pathway.</text>
</comment>
<dbReference type="GO" id="GO:0006098">
    <property type="term" value="P:pentose-phosphate shunt"/>
    <property type="evidence" value="ECO:0007669"/>
    <property type="project" value="InterPro"/>
</dbReference>
<dbReference type="PRINTS" id="PR00076">
    <property type="entry name" value="6PGDHDRGNASE"/>
</dbReference>
<dbReference type="InterPro" id="IPR006183">
    <property type="entry name" value="Pgluconate_DH"/>
</dbReference>
<dbReference type="InterPro" id="IPR013328">
    <property type="entry name" value="6PGD_dom2"/>
</dbReference>
<evidence type="ECO:0000256" key="3">
    <source>
        <dbReference type="ARBA" id="ARBA00023002"/>
    </source>
</evidence>
<dbReference type="GO" id="GO:0050661">
    <property type="term" value="F:NADP binding"/>
    <property type="evidence" value="ECO:0007669"/>
    <property type="project" value="InterPro"/>
</dbReference>
<dbReference type="InterPro" id="IPR004849">
    <property type="entry name" value="6DGDH_YqeC"/>
</dbReference>
<evidence type="ECO:0000256" key="1">
    <source>
        <dbReference type="ARBA" id="ARBA00004959"/>
    </source>
</evidence>
<name>O66788_AQUAE</name>